<keyword evidence="2" id="KW-1185">Reference proteome</keyword>
<gene>
    <name evidence="1" type="ORF">OS493_025236</name>
</gene>
<evidence type="ECO:0000313" key="1">
    <source>
        <dbReference type="EMBL" id="KAJ7383909.1"/>
    </source>
</evidence>
<accession>A0A9X0D3W6</accession>
<reference evidence="1" key="1">
    <citation type="submission" date="2023-01" db="EMBL/GenBank/DDBJ databases">
        <title>Genome assembly of the deep-sea coral Lophelia pertusa.</title>
        <authorList>
            <person name="Herrera S."/>
            <person name="Cordes E."/>
        </authorList>
    </citation>
    <scope>NUCLEOTIDE SEQUENCE</scope>
    <source>
        <strain evidence="1">USNM1676648</strain>
        <tissue evidence="1">Polyp</tissue>
    </source>
</reference>
<dbReference type="AlphaFoldDB" id="A0A9X0D3W6"/>
<organism evidence="1 2">
    <name type="scientific">Desmophyllum pertusum</name>
    <dbReference type="NCBI Taxonomy" id="174260"/>
    <lineage>
        <taxon>Eukaryota</taxon>
        <taxon>Metazoa</taxon>
        <taxon>Cnidaria</taxon>
        <taxon>Anthozoa</taxon>
        <taxon>Hexacorallia</taxon>
        <taxon>Scleractinia</taxon>
        <taxon>Caryophylliina</taxon>
        <taxon>Caryophylliidae</taxon>
        <taxon>Desmophyllum</taxon>
    </lineage>
</organism>
<evidence type="ECO:0000313" key="2">
    <source>
        <dbReference type="Proteomes" id="UP001163046"/>
    </source>
</evidence>
<dbReference type="OrthoDB" id="10617871at2759"/>
<proteinExistence type="predicted"/>
<protein>
    <submittedName>
        <fullName evidence="1">Uncharacterized protein</fullName>
    </submittedName>
</protein>
<comment type="caution">
    <text evidence="1">The sequence shown here is derived from an EMBL/GenBank/DDBJ whole genome shotgun (WGS) entry which is preliminary data.</text>
</comment>
<dbReference type="EMBL" id="MU825893">
    <property type="protein sequence ID" value="KAJ7383909.1"/>
    <property type="molecule type" value="Genomic_DNA"/>
</dbReference>
<name>A0A9X0D3W6_9CNID</name>
<dbReference type="Proteomes" id="UP001163046">
    <property type="component" value="Unassembled WGS sequence"/>
</dbReference>
<sequence>MIVNNSLPLAGWRLSGNASLQRAYRNKLQIFSSLPNVDQQMLSTSPVGLSGCGWSRQRQIDPFCPAVSDLVHFLTELFEQDLEFMQYLPEGVEFRIPGLTKTRVPGKDVIFFFPALKGNVQLCPVACLREYIRDGDGDRK</sequence>